<name>A0A645FAZ4_9ZZZZ</name>
<comment type="caution">
    <text evidence="1">The sequence shown here is derived from an EMBL/GenBank/DDBJ whole genome shotgun (WGS) entry which is preliminary data.</text>
</comment>
<gene>
    <name evidence="1" type="ORF">SDC9_158728</name>
</gene>
<dbReference type="AlphaFoldDB" id="A0A645FAZ4"/>
<proteinExistence type="predicted"/>
<sequence length="234" mass="26792">MQHVFRIAPAIHIGRKLRPERDRLVCRVVRDRHGPGGVFPPVGRVEQLRHLHLAPGIRHVFQTLHRDRQRRGFQTVENAVENAAETQFSFEILADLRGDFQFQFCFAEGRKRDLLRKAHGFSAGEGHNSGLGPIRQVPDLQLEFRAVLLHIDAILAAEEHKVIRKFGAEDNLFVDRRTLRRAPRFPRDEGNADFQAGYAVENGREAGCSHVRAVRFKRGTDQIDAFQFPLLARQ</sequence>
<dbReference type="EMBL" id="VSSQ01057636">
    <property type="protein sequence ID" value="MPN11427.1"/>
    <property type="molecule type" value="Genomic_DNA"/>
</dbReference>
<accession>A0A645FAZ4</accession>
<organism evidence="1">
    <name type="scientific">bioreactor metagenome</name>
    <dbReference type="NCBI Taxonomy" id="1076179"/>
    <lineage>
        <taxon>unclassified sequences</taxon>
        <taxon>metagenomes</taxon>
        <taxon>ecological metagenomes</taxon>
    </lineage>
</organism>
<reference evidence="1" key="1">
    <citation type="submission" date="2019-08" db="EMBL/GenBank/DDBJ databases">
        <authorList>
            <person name="Kucharzyk K."/>
            <person name="Murdoch R.W."/>
            <person name="Higgins S."/>
            <person name="Loffler F."/>
        </authorList>
    </citation>
    <scope>NUCLEOTIDE SEQUENCE</scope>
</reference>
<evidence type="ECO:0000313" key="1">
    <source>
        <dbReference type="EMBL" id="MPN11427.1"/>
    </source>
</evidence>
<protein>
    <submittedName>
        <fullName evidence="1">Uncharacterized protein</fullName>
    </submittedName>
</protein>